<proteinExistence type="predicted"/>
<protein>
    <submittedName>
        <fullName evidence="1">Uncharacterized protein</fullName>
    </submittedName>
</protein>
<organism evidence="1 2">
    <name type="scientific">Dreissena polymorpha</name>
    <name type="common">Zebra mussel</name>
    <name type="synonym">Mytilus polymorpha</name>
    <dbReference type="NCBI Taxonomy" id="45954"/>
    <lineage>
        <taxon>Eukaryota</taxon>
        <taxon>Metazoa</taxon>
        <taxon>Spiralia</taxon>
        <taxon>Lophotrochozoa</taxon>
        <taxon>Mollusca</taxon>
        <taxon>Bivalvia</taxon>
        <taxon>Autobranchia</taxon>
        <taxon>Heteroconchia</taxon>
        <taxon>Euheterodonta</taxon>
        <taxon>Imparidentia</taxon>
        <taxon>Neoheterodontei</taxon>
        <taxon>Myida</taxon>
        <taxon>Dreissenoidea</taxon>
        <taxon>Dreissenidae</taxon>
        <taxon>Dreissena</taxon>
    </lineage>
</organism>
<dbReference type="Proteomes" id="UP000828390">
    <property type="component" value="Unassembled WGS sequence"/>
</dbReference>
<dbReference type="EMBL" id="JAIWYP010000003">
    <property type="protein sequence ID" value="KAH3850148.1"/>
    <property type="molecule type" value="Genomic_DNA"/>
</dbReference>
<keyword evidence="2" id="KW-1185">Reference proteome</keyword>
<name>A0A9D4L1R7_DREPO</name>
<dbReference type="AlphaFoldDB" id="A0A9D4L1R7"/>
<gene>
    <name evidence="1" type="ORF">DPMN_092554</name>
</gene>
<evidence type="ECO:0000313" key="1">
    <source>
        <dbReference type="EMBL" id="KAH3850148.1"/>
    </source>
</evidence>
<sequence>MLTVSHQNRPSLRNQSGWGTRLLVDFELLELCKEAAFAQYSAILQAVCLKSEIYIAINDVVYVLVTNDLHDISGIAS</sequence>
<reference evidence="1" key="2">
    <citation type="submission" date="2020-11" db="EMBL/GenBank/DDBJ databases">
        <authorList>
            <person name="McCartney M.A."/>
            <person name="Auch B."/>
            <person name="Kono T."/>
            <person name="Mallez S."/>
            <person name="Becker A."/>
            <person name="Gohl D.M."/>
            <person name="Silverstein K.A.T."/>
            <person name="Koren S."/>
            <person name="Bechman K.B."/>
            <person name="Herman A."/>
            <person name="Abrahante J.E."/>
            <person name="Garbe J."/>
        </authorList>
    </citation>
    <scope>NUCLEOTIDE SEQUENCE</scope>
    <source>
        <strain evidence="1">Duluth1</strain>
        <tissue evidence="1">Whole animal</tissue>
    </source>
</reference>
<comment type="caution">
    <text evidence="1">The sequence shown here is derived from an EMBL/GenBank/DDBJ whole genome shotgun (WGS) entry which is preliminary data.</text>
</comment>
<evidence type="ECO:0000313" key="2">
    <source>
        <dbReference type="Proteomes" id="UP000828390"/>
    </source>
</evidence>
<reference evidence="1" key="1">
    <citation type="journal article" date="2019" name="bioRxiv">
        <title>The Genome of the Zebra Mussel, Dreissena polymorpha: A Resource for Invasive Species Research.</title>
        <authorList>
            <person name="McCartney M.A."/>
            <person name="Auch B."/>
            <person name="Kono T."/>
            <person name="Mallez S."/>
            <person name="Zhang Y."/>
            <person name="Obille A."/>
            <person name="Becker A."/>
            <person name="Abrahante J.E."/>
            <person name="Garbe J."/>
            <person name="Badalamenti J.P."/>
            <person name="Herman A."/>
            <person name="Mangelson H."/>
            <person name="Liachko I."/>
            <person name="Sullivan S."/>
            <person name="Sone E.D."/>
            <person name="Koren S."/>
            <person name="Silverstein K.A.T."/>
            <person name="Beckman K.B."/>
            <person name="Gohl D.M."/>
        </authorList>
    </citation>
    <scope>NUCLEOTIDE SEQUENCE</scope>
    <source>
        <strain evidence="1">Duluth1</strain>
        <tissue evidence="1">Whole animal</tissue>
    </source>
</reference>
<accession>A0A9D4L1R7</accession>